<dbReference type="Pfam" id="PF00376">
    <property type="entry name" value="MerR"/>
    <property type="match status" value="1"/>
</dbReference>
<reference evidence="3 4" key="1">
    <citation type="submission" date="2018-05" db="EMBL/GenBank/DDBJ databases">
        <title>Genomic analysis of Gracilibacillus dipsosauri DD1 reveals novel features of a salt-tolerant amylase.</title>
        <authorList>
            <person name="Deutch C.E."/>
            <person name="Yang S."/>
        </authorList>
    </citation>
    <scope>NUCLEOTIDE SEQUENCE [LARGE SCALE GENOMIC DNA]</scope>
    <source>
        <strain evidence="3 4">DD1</strain>
    </source>
</reference>
<keyword evidence="1" id="KW-0238">DNA-binding</keyword>
<dbReference type="SUPFAM" id="SSF46955">
    <property type="entry name" value="Putative DNA-binding domain"/>
    <property type="match status" value="1"/>
</dbReference>
<dbReference type="InterPro" id="IPR000551">
    <property type="entry name" value="MerR-type_HTH_dom"/>
</dbReference>
<accession>A0A317KZD5</accession>
<dbReference type="CDD" id="cd01106">
    <property type="entry name" value="HTH_TipAL-Mta"/>
    <property type="match status" value="1"/>
</dbReference>
<protein>
    <recommendedName>
        <fullName evidence="2">HTH merR-type domain-containing protein</fullName>
    </recommendedName>
</protein>
<dbReference type="Gene3D" id="1.10.1660.10">
    <property type="match status" value="1"/>
</dbReference>
<name>A0A317KZD5_9BACI</name>
<organism evidence="3 4">
    <name type="scientific">Gracilibacillus dipsosauri</name>
    <dbReference type="NCBI Taxonomy" id="178340"/>
    <lineage>
        <taxon>Bacteria</taxon>
        <taxon>Bacillati</taxon>
        <taxon>Bacillota</taxon>
        <taxon>Bacilli</taxon>
        <taxon>Bacillales</taxon>
        <taxon>Bacillaceae</taxon>
        <taxon>Gracilibacillus</taxon>
    </lineage>
</organism>
<dbReference type="SMART" id="SM00422">
    <property type="entry name" value="HTH_MERR"/>
    <property type="match status" value="1"/>
</dbReference>
<dbReference type="PANTHER" id="PTHR30204:SF96">
    <property type="entry name" value="CHROMOSOME-ANCHORING PROTEIN RACA"/>
    <property type="match status" value="1"/>
</dbReference>
<evidence type="ECO:0000313" key="3">
    <source>
        <dbReference type="EMBL" id="PWU68713.1"/>
    </source>
</evidence>
<dbReference type="GO" id="GO:0003700">
    <property type="term" value="F:DNA-binding transcription factor activity"/>
    <property type="evidence" value="ECO:0007669"/>
    <property type="project" value="InterPro"/>
</dbReference>
<feature type="domain" description="HTH merR-type" evidence="2">
    <location>
        <begin position="1"/>
        <end position="53"/>
    </location>
</feature>
<dbReference type="PANTHER" id="PTHR30204">
    <property type="entry name" value="REDOX-CYCLING DRUG-SENSING TRANSCRIPTIONAL ACTIVATOR SOXR"/>
    <property type="match status" value="1"/>
</dbReference>
<keyword evidence="4" id="KW-1185">Reference proteome</keyword>
<gene>
    <name evidence="3" type="ORF">DLJ74_09815</name>
</gene>
<evidence type="ECO:0000256" key="1">
    <source>
        <dbReference type="ARBA" id="ARBA00023125"/>
    </source>
</evidence>
<comment type="caution">
    <text evidence="3">The sequence shown here is derived from an EMBL/GenBank/DDBJ whole genome shotgun (WGS) entry which is preliminary data.</text>
</comment>
<evidence type="ECO:0000313" key="4">
    <source>
        <dbReference type="Proteomes" id="UP000245624"/>
    </source>
</evidence>
<dbReference type="InterPro" id="IPR009061">
    <property type="entry name" value="DNA-bd_dom_put_sf"/>
</dbReference>
<dbReference type="PROSITE" id="PS50937">
    <property type="entry name" value="HTH_MERR_2"/>
    <property type="match status" value="1"/>
</dbReference>
<evidence type="ECO:0000259" key="2">
    <source>
        <dbReference type="PROSITE" id="PS50937"/>
    </source>
</evidence>
<dbReference type="EMBL" id="QGTD01000008">
    <property type="protein sequence ID" value="PWU68713.1"/>
    <property type="molecule type" value="Genomic_DNA"/>
</dbReference>
<dbReference type="InterPro" id="IPR047057">
    <property type="entry name" value="MerR_fam"/>
</dbReference>
<dbReference type="Proteomes" id="UP000245624">
    <property type="component" value="Unassembled WGS sequence"/>
</dbReference>
<sequence>MYSIGKIAKEMNITVRTLRYYDEINLLKPSYISESGYRYYSKKDIITLQRIIA</sequence>
<dbReference type="AlphaFoldDB" id="A0A317KZD5"/>
<proteinExistence type="predicted"/>
<dbReference type="OrthoDB" id="1894615at2"/>
<dbReference type="GO" id="GO:0003677">
    <property type="term" value="F:DNA binding"/>
    <property type="evidence" value="ECO:0007669"/>
    <property type="project" value="UniProtKB-KW"/>
</dbReference>